<dbReference type="AlphaFoldDB" id="A0A1Q2H076"/>
<protein>
    <submittedName>
        <fullName evidence="1">Uncharacterized protein</fullName>
    </submittedName>
</protein>
<organism evidence="1 2">
    <name type="scientific">Pseudoalteromonas aliena</name>
    <dbReference type="NCBI Taxonomy" id="247523"/>
    <lineage>
        <taxon>Bacteria</taxon>
        <taxon>Pseudomonadati</taxon>
        <taxon>Pseudomonadota</taxon>
        <taxon>Gammaproteobacteria</taxon>
        <taxon>Alteromonadales</taxon>
        <taxon>Pseudoalteromonadaceae</taxon>
        <taxon>Pseudoalteromonas</taxon>
    </lineage>
</organism>
<dbReference type="Proteomes" id="UP000188243">
    <property type="component" value="Chromosome"/>
</dbReference>
<gene>
    <name evidence="1" type="ORF">B0W48_13650</name>
</gene>
<dbReference type="EMBL" id="CP019628">
    <property type="protein sequence ID" value="AQQ00762.1"/>
    <property type="molecule type" value="Genomic_DNA"/>
</dbReference>
<name>A0A1Q2H076_9GAMM</name>
<reference evidence="1 2" key="1">
    <citation type="submission" date="2017-02" db="EMBL/GenBank/DDBJ databases">
        <title>Complete genome sequence of the cold-active Pseudoalteromonas aliena strain EH1 isolated from Arctic seawater.</title>
        <authorList>
            <person name="Kim E."/>
            <person name="Heo E."/>
            <person name="Kim H."/>
            <person name="Kim D."/>
        </authorList>
    </citation>
    <scope>NUCLEOTIDE SEQUENCE [LARGE SCALE GENOMIC DNA]</scope>
    <source>
        <strain evidence="1 2">EH1</strain>
    </source>
</reference>
<sequence length="89" mass="10458">MRDNKVERYLYQFAIILDQFEGLNLTLTVLKISDIEQLNNEIFALLSTRFPYLKIAHLINQIGIRTLSAKKILHHVHKFRCSINYVDPS</sequence>
<evidence type="ECO:0000313" key="1">
    <source>
        <dbReference type="EMBL" id="AQQ00762.1"/>
    </source>
</evidence>
<proteinExistence type="predicted"/>
<dbReference type="KEGG" id="paln:B0W48_13650"/>
<evidence type="ECO:0000313" key="2">
    <source>
        <dbReference type="Proteomes" id="UP000188243"/>
    </source>
</evidence>
<accession>A0A1Q2H076</accession>